<dbReference type="InParanoid" id="A0A1Q3C210"/>
<dbReference type="InterPro" id="IPR054722">
    <property type="entry name" value="PolX-like_BBD"/>
</dbReference>
<gene>
    <name evidence="2" type="ORF">CFOL_v3_17777</name>
</gene>
<accession>A0A1Q3C210</accession>
<reference evidence="3" key="1">
    <citation type="submission" date="2016-04" db="EMBL/GenBank/DDBJ databases">
        <title>Cephalotus genome sequencing.</title>
        <authorList>
            <person name="Fukushima K."/>
            <person name="Hasebe M."/>
            <person name="Fang X."/>
        </authorList>
    </citation>
    <scope>NUCLEOTIDE SEQUENCE [LARGE SCALE GENOMIC DNA]</scope>
    <source>
        <strain evidence="3">cv. St1</strain>
    </source>
</reference>
<dbReference type="AlphaFoldDB" id="A0A1Q3C210"/>
<sequence length="146" mass="15708">MCAINEQFSTYQVCDGDTINMTNNTECNVTGIRLVQICMFDGAVKTLADVRHVPNLRKNLISLGTLDLRWCKITIEGGVMRVTKGALVKLQGMMIGKLYKLVGTVQTGGGSVRSQASATVEGGGYEMVPPEVGCTSKEKQVTFASL</sequence>
<comment type="caution">
    <text evidence="2">The sequence shown here is derived from an EMBL/GenBank/DDBJ whole genome shotgun (WGS) entry which is preliminary data.</text>
</comment>
<protein>
    <recommendedName>
        <fullName evidence="1">Retrovirus-related Pol polyprotein from transposon TNT 1-94-like beta-barrel domain-containing protein</fullName>
    </recommendedName>
</protein>
<proteinExistence type="predicted"/>
<evidence type="ECO:0000313" key="2">
    <source>
        <dbReference type="EMBL" id="GAV74297.1"/>
    </source>
</evidence>
<feature type="domain" description="Retrovirus-related Pol polyprotein from transposon TNT 1-94-like beta-barrel" evidence="1">
    <location>
        <begin position="1"/>
        <end position="67"/>
    </location>
</feature>
<name>A0A1Q3C210_CEPFO</name>
<keyword evidence="3" id="KW-1185">Reference proteome</keyword>
<dbReference type="Proteomes" id="UP000187406">
    <property type="component" value="Unassembled WGS sequence"/>
</dbReference>
<dbReference type="EMBL" id="BDDD01001215">
    <property type="protein sequence ID" value="GAV74297.1"/>
    <property type="molecule type" value="Genomic_DNA"/>
</dbReference>
<dbReference type="Pfam" id="PF22936">
    <property type="entry name" value="Pol_BBD"/>
    <property type="match status" value="1"/>
</dbReference>
<organism evidence="2 3">
    <name type="scientific">Cephalotus follicularis</name>
    <name type="common">Albany pitcher plant</name>
    <dbReference type="NCBI Taxonomy" id="3775"/>
    <lineage>
        <taxon>Eukaryota</taxon>
        <taxon>Viridiplantae</taxon>
        <taxon>Streptophyta</taxon>
        <taxon>Embryophyta</taxon>
        <taxon>Tracheophyta</taxon>
        <taxon>Spermatophyta</taxon>
        <taxon>Magnoliopsida</taxon>
        <taxon>eudicotyledons</taxon>
        <taxon>Gunneridae</taxon>
        <taxon>Pentapetalae</taxon>
        <taxon>rosids</taxon>
        <taxon>fabids</taxon>
        <taxon>Oxalidales</taxon>
        <taxon>Cephalotaceae</taxon>
        <taxon>Cephalotus</taxon>
    </lineage>
</organism>
<evidence type="ECO:0000313" key="3">
    <source>
        <dbReference type="Proteomes" id="UP000187406"/>
    </source>
</evidence>
<evidence type="ECO:0000259" key="1">
    <source>
        <dbReference type="Pfam" id="PF22936"/>
    </source>
</evidence>
<dbReference type="OrthoDB" id="1742531at2759"/>